<gene>
    <name evidence="2" type="ORF">MED92_03108</name>
</gene>
<feature type="transmembrane region" description="Helical" evidence="1">
    <location>
        <begin position="98"/>
        <end position="118"/>
    </location>
</feature>
<reference evidence="2 3" key="1">
    <citation type="submission" date="2006-02" db="EMBL/GenBank/DDBJ databases">
        <authorList>
            <person name="Pinhassi J."/>
            <person name="Pedros-Alio C."/>
            <person name="Ferriera S."/>
            <person name="Johnson J."/>
            <person name="Kravitz S."/>
            <person name="Halpern A."/>
            <person name="Remington K."/>
            <person name="Beeson K."/>
            <person name="Tran B."/>
            <person name="Rogers Y.-H."/>
            <person name="Friedman R."/>
            <person name="Venter J.C."/>
        </authorList>
    </citation>
    <scope>NUCLEOTIDE SEQUENCE [LARGE SCALE GENOMIC DNA]</scope>
    <source>
        <strain evidence="2 3">MED92</strain>
    </source>
</reference>
<keyword evidence="3" id="KW-1185">Reference proteome</keyword>
<keyword evidence="1" id="KW-0812">Transmembrane</keyword>
<feature type="transmembrane region" description="Helical" evidence="1">
    <location>
        <begin position="72"/>
        <end position="92"/>
    </location>
</feature>
<dbReference type="EMBL" id="AAOW01000005">
    <property type="protein sequence ID" value="EAR61903.1"/>
    <property type="molecule type" value="Genomic_DNA"/>
</dbReference>
<proteinExistence type="predicted"/>
<dbReference type="AlphaFoldDB" id="A0A7U8GT35"/>
<dbReference type="Proteomes" id="UP000002171">
    <property type="component" value="Unassembled WGS sequence"/>
</dbReference>
<comment type="caution">
    <text evidence="2">The sequence shown here is derived from an EMBL/GenBank/DDBJ whole genome shotgun (WGS) entry which is preliminary data.</text>
</comment>
<evidence type="ECO:0008006" key="4">
    <source>
        <dbReference type="Google" id="ProtNLM"/>
    </source>
</evidence>
<feature type="transmembrane region" description="Helical" evidence="1">
    <location>
        <begin position="47"/>
        <end position="65"/>
    </location>
</feature>
<keyword evidence="1" id="KW-1133">Transmembrane helix</keyword>
<protein>
    <recommendedName>
        <fullName evidence="4">DUF3325 domain-containing protein</fullName>
    </recommendedName>
</protein>
<dbReference type="RefSeq" id="WP_007022638.1">
    <property type="nucleotide sequence ID" value="NZ_CH724127.1"/>
</dbReference>
<sequence>MPIIDPLVIFLVTGLVSLSAALSAGALNKLPEEEKPAFASTKNGTVSIIMGGNLAAVTLLFAMAYGFKELDWWIPLLCMFITFPVIHVVIIQKVLGDLKALLITSPLVLVAMAALYLYW</sequence>
<keyword evidence="1" id="KW-0472">Membrane</keyword>
<evidence type="ECO:0000313" key="3">
    <source>
        <dbReference type="Proteomes" id="UP000002171"/>
    </source>
</evidence>
<evidence type="ECO:0000256" key="1">
    <source>
        <dbReference type="SAM" id="Phobius"/>
    </source>
</evidence>
<organism evidence="2 3">
    <name type="scientific">Neptuniibacter caesariensis</name>
    <dbReference type="NCBI Taxonomy" id="207954"/>
    <lineage>
        <taxon>Bacteria</taxon>
        <taxon>Pseudomonadati</taxon>
        <taxon>Pseudomonadota</taxon>
        <taxon>Gammaproteobacteria</taxon>
        <taxon>Oceanospirillales</taxon>
        <taxon>Oceanospirillaceae</taxon>
        <taxon>Neptuniibacter</taxon>
    </lineage>
</organism>
<accession>A0A7U8GT35</accession>
<name>A0A7U8GT35_NEPCE</name>
<evidence type="ECO:0000313" key="2">
    <source>
        <dbReference type="EMBL" id="EAR61903.1"/>
    </source>
</evidence>